<dbReference type="PROSITE" id="PS52016">
    <property type="entry name" value="TONB_DEPENDENT_REC_3"/>
    <property type="match status" value="1"/>
</dbReference>
<evidence type="ECO:0000256" key="5">
    <source>
        <dbReference type="ARBA" id="ARBA00022692"/>
    </source>
</evidence>
<feature type="domain" description="TonB-dependent receptor plug" evidence="15">
    <location>
        <begin position="67"/>
        <end position="172"/>
    </location>
</feature>
<dbReference type="OrthoDB" id="7179662at2"/>
<keyword evidence="4" id="KW-0410">Iron transport</keyword>
<dbReference type="InterPro" id="IPR000531">
    <property type="entry name" value="Beta-barrel_TonB"/>
</dbReference>
<gene>
    <name evidence="16" type="ORF">HAD_10860</name>
</gene>
<evidence type="ECO:0000256" key="4">
    <source>
        <dbReference type="ARBA" id="ARBA00022496"/>
    </source>
</evidence>
<evidence type="ECO:0000256" key="12">
    <source>
        <dbReference type="RuleBase" id="RU003357"/>
    </source>
</evidence>
<comment type="caution">
    <text evidence="16">The sequence shown here is derived from an EMBL/GenBank/DDBJ whole genome shotgun (WGS) entry which is preliminary data.</text>
</comment>
<dbReference type="Pfam" id="PF00593">
    <property type="entry name" value="TonB_dep_Rec_b-barrel"/>
    <property type="match status" value="1"/>
</dbReference>
<dbReference type="STRING" id="1280949.HAD_10860"/>
<evidence type="ECO:0000256" key="2">
    <source>
        <dbReference type="ARBA" id="ARBA00022448"/>
    </source>
</evidence>
<dbReference type="PANTHER" id="PTHR32552:SF81">
    <property type="entry name" value="TONB-DEPENDENT OUTER MEMBRANE RECEPTOR"/>
    <property type="match status" value="1"/>
</dbReference>
<evidence type="ECO:0000256" key="1">
    <source>
        <dbReference type="ARBA" id="ARBA00004571"/>
    </source>
</evidence>
<protein>
    <submittedName>
        <fullName evidence="16">TonB-dependent receptor</fullName>
    </submittedName>
</protein>
<evidence type="ECO:0000313" key="17">
    <source>
        <dbReference type="Proteomes" id="UP000027446"/>
    </source>
</evidence>
<evidence type="ECO:0000256" key="10">
    <source>
        <dbReference type="ARBA" id="ARBA00023237"/>
    </source>
</evidence>
<keyword evidence="13" id="KW-0732">Signal</keyword>
<evidence type="ECO:0000256" key="11">
    <source>
        <dbReference type="PROSITE-ProRule" id="PRU01360"/>
    </source>
</evidence>
<evidence type="ECO:0000259" key="15">
    <source>
        <dbReference type="Pfam" id="PF07715"/>
    </source>
</evidence>
<dbReference type="InterPro" id="IPR012910">
    <property type="entry name" value="Plug_dom"/>
</dbReference>
<evidence type="ECO:0000256" key="6">
    <source>
        <dbReference type="ARBA" id="ARBA00023004"/>
    </source>
</evidence>
<dbReference type="Pfam" id="PF07715">
    <property type="entry name" value="Plug"/>
    <property type="match status" value="1"/>
</dbReference>
<comment type="similarity">
    <text evidence="11 12">Belongs to the TonB-dependent receptor family.</text>
</comment>
<keyword evidence="9 11" id="KW-0472">Membrane</keyword>
<accession>A0A069E9N3</accession>
<evidence type="ECO:0000256" key="13">
    <source>
        <dbReference type="SAM" id="SignalP"/>
    </source>
</evidence>
<evidence type="ECO:0000313" key="16">
    <source>
        <dbReference type="EMBL" id="KCZ86181.1"/>
    </source>
</evidence>
<keyword evidence="2 11" id="KW-0813">Transport</keyword>
<sequence length="739" mass="80460">MMLQEKEKPVGAASWKTALFVGVAMAACLPSPAAAQESAAQVADDAADEAVFDVVTVTARRRVEAITDTPLAITAFSKNVIETGALDDVGDLVALSPNVSFEPGGDFVSSNIAVRGVSRERSTEEPGVGIYRDGVYVGGPVTSLSDLYDLEQVEVLRGPQAGLYGRNAVGGAVNITTAKPVFENAANIILQVGNKERQELVGMGNYAFSDTLAGRLSFKAVNQDKGFARNVFLNQELDEKENVSARARVLWQPSDDLEVLITGLYRNDKGQTPPVFRVGDDTRQLSYNTETPYNSEESQVSSEINWRIGTGTLTNILSYRSIDVFQQDDTDFSSAYLQTSTRDITLDNFFGELRYASADDQRFRYLVGATVLKEDSFFDTDFLISVGVPGLGTYFPPDNGGLTGDNLDSVLFVLDNKQELLSFAAFAELTYDITDRLTLDTSLRYTRDERDVTFDQTTPGCTSCIYIVGRSLDYSVATDPVFENWSPAGTLSYDASDAVMVYATVSTGFKAGGINEGASQPQYLPFDSETSISFETGVKAQLGERAQLSLAAFSQTRKDALISVDESVIDPTFPAGVNGLGINAGKIESVGLEAELTARPLEGLDVNVAYGYLDATYESFVVPMSGGGEVDYSGNQVPRSFKQSFSINSIYRKPLNDTLNLFAYGSYSNSWDGFQNNANTIESELPEMVNLRLGVEGDSWSFSGFVNNLQDTRYITYQVGPYIQRAQGRTYGIRVEKSF</sequence>
<comment type="subcellular location">
    <subcellularLocation>
        <location evidence="1 11">Cell outer membrane</location>
        <topology evidence="1 11">Multi-pass membrane protein</topology>
    </subcellularLocation>
</comment>
<evidence type="ECO:0000259" key="14">
    <source>
        <dbReference type="Pfam" id="PF00593"/>
    </source>
</evidence>
<reference evidence="16 17" key="1">
    <citation type="journal article" date="2014" name="Antonie Van Leeuwenhoek">
        <title>Hyphomonas beringensis sp. nov. and Hyphomonas chukchiensis sp. nov., isolated from surface seawater of the Bering Sea and Chukchi Sea.</title>
        <authorList>
            <person name="Li C."/>
            <person name="Lai Q."/>
            <person name="Li G."/>
            <person name="Dong C."/>
            <person name="Wang J."/>
            <person name="Liao Y."/>
            <person name="Shao Z."/>
        </authorList>
    </citation>
    <scope>NUCLEOTIDE SEQUENCE [LARGE SCALE GENOMIC DNA]</scope>
    <source>
        <strain evidence="16 17">MHS-3</strain>
    </source>
</reference>
<keyword evidence="7" id="KW-0406">Ion transport</keyword>
<dbReference type="RefSeq" id="WP_035571011.1">
    <property type="nucleotide sequence ID" value="NZ_ARYH01000001.1"/>
</dbReference>
<evidence type="ECO:0000256" key="7">
    <source>
        <dbReference type="ARBA" id="ARBA00023065"/>
    </source>
</evidence>
<dbReference type="GO" id="GO:0006826">
    <property type="term" value="P:iron ion transport"/>
    <property type="evidence" value="ECO:0007669"/>
    <property type="project" value="UniProtKB-KW"/>
</dbReference>
<dbReference type="InterPro" id="IPR036942">
    <property type="entry name" value="Beta-barrel_TonB_sf"/>
</dbReference>
<feature type="domain" description="TonB-dependent receptor-like beta-barrel" evidence="14">
    <location>
        <begin position="280"/>
        <end position="709"/>
    </location>
</feature>
<dbReference type="InterPro" id="IPR039426">
    <property type="entry name" value="TonB-dep_rcpt-like"/>
</dbReference>
<keyword evidence="8 12" id="KW-0798">TonB box</keyword>
<keyword evidence="10 11" id="KW-0998">Cell outer membrane</keyword>
<dbReference type="Gene3D" id="2.40.170.20">
    <property type="entry name" value="TonB-dependent receptor, beta-barrel domain"/>
    <property type="match status" value="1"/>
</dbReference>
<keyword evidence="16" id="KW-0675">Receptor</keyword>
<dbReference type="AlphaFoldDB" id="A0A069E9N3"/>
<dbReference type="SUPFAM" id="SSF56935">
    <property type="entry name" value="Porins"/>
    <property type="match status" value="1"/>
</dbReference>
<organism evidence="16 17">
    <name type="scientific">Hyphomonas adhaerens MHS-3</name>
    <dbReference type="NCBI Taxonomy" id="1280949"/>
    <lineage>
        <taxon>Bacteria</taxon>
        <taxon>Pseudomonadati</taxon>
        <taxon>Pseudomonadota</taxon>
        <taxon>Alphaproteobacteria</taxon>
        <taxon>Hyphomonadales</taxon>
        <taxon>Hyphomonadaceae</taxon>
        <taxon>Hyphomonas</taxon>
    </lineage>
</organism>
<dbReference type="EMBL" id="ARYH01000001">
    <property type="protein sequence ID" value="KCZ86181.1"/>
    <property type="molecule type" value="Genomic_DNA"/>
</dbReference>
<dbReference type="PATRIC" id="fig|1280949.3.peg.2222"/>
<dbReference type="Proteomes" id="UP000027446">
    <property type="component" value="Unassembled WGS sequence"/>
</dbReference>
<feature type="chain" id="PRO_5001660873" evidence="13">
    <location>
        <begin position="36"/>
        <end position="739"/>
    </location>
</feature>
<dbReference type="PROSITE" id="PS51257">
    <property type="entry name" value="PROKAR_LIPOPROTEIN"/>
    <property type="match status" value="1"/>
</dbReference>
<dbReference type="PANTHER" id="PTHR32552">
    <property type="entry name" value="FERRICHROME IRON RECEPTOR-RELATED"/>
    <property type="match status" value="1"/>
</dbReference>
<dbReference type="eggNOG" id="COG4771">
    <property type="taxonomic scope" value="Bacteria"/>
</dbReference>
<evidence type="ECO:0000256" key="9">
    <source>
        <dbReference type="ARBA" id="ARBA00023136"/>
    </source>
</evidence>
<evidence type="ECO:0000256" key="8">
    <source>
        <dbReference type="ARBA" id="ARBA00023077"/>
    </source>
</evidence>
<keyword evidence="5 11" id="KW-0812">Transmembrane</keyword>
<keyword evidence="3 11" id="KW-1134">Transmembrane beta strand</keyword>
<keyword evidence="17" id="KW-1185">Reference proteome</keyword>
<name>A0A069E9N3_9PROT</name>
<dbReference type="GO" id="GO:0009279">
    <property type="term" value="C:cell outer membrane"/>
    <property type="evidence" value="ECO:0007669"/>
    <property type="project" value="UniProtKB-SubCell"/>
</dbReference>
<keyword evidence="6" id="KW-0408">Iron</keyword>
<feature type="signal peptide" evidence="13">
    <location>
        <begin position="1"/>
        <end position="35"/>
    </location>
</feature>
<proteinExistence type="inferred from homology"/>
<evidence type="ECO:0000256" key="3">
    <source>
        <dbReference type="ARBA" id="ARBA00022452"/>
    </source>
</evidence>